<comment type="caution">
    <text evidence="1">The sequence shown here is derived from an EMBL/GenBank/DDBJ whole genome shotgun (WGS) entry which is preliminary data.</text>
</comment>
<organism evidence="1 2">
    <name type="scientific">Populus alba</name>
    <name type="common">White poplar</name>
    <dbReference type="NCBI Taxonomy" id="43335"/>
    <lineage>
        <taxon>Eukaryota</taxon>
        <taxon>Viridiplantae</taxon>
        <taxon>Streptophyta</taxon>
        <taxon>Embryophyta</taxon>
        <taxon>Tracheophyta</taxon>
        <taxon>Spermatophyta</taxon>
        <taxon>Magnoliopsida</taxon>
        <taxon>eudicotyledons</taxon>
        <taxon>Gunneridae</taxon>
        <taxon>Pentapetalae</taxon>
        <taxon>rosids</taxon>
        <taxon>fabids</taxon>
        <taxon>Malpighiales</taxon>
        <taxon>Salicaceae</taxon>
        <taxon>Saliceae</taxon>
        <taxon>Populus</taxon>
    </lineage>
</organism>
<dbReference type="Proteomes" id="UP000309997">
    <property type="component" value="Unassembled WGS sequence"/>
</dbReference>
<reference evidence="1 2" key="1">
    <citation type="journal article" date="2024" name="Plant Biotechnol. J.">
        <title>Genome and CRISPR/Cas9 system of a widespread forest tree (Populus alba) in the world.</title>
        <authorList>
            <person name="Liu Y.J."/>
            <person name="Jiang P.F."/>
            <person name="Han X.M."/>
            <person name="Li X.Y."/>
            <person name="Wang H.M."/>
            <person name="Wang Y.J."/>
            <person name="Wang X.X."/>
            <person name="Zeng Q.Y."/>
        </authorList>
    </citation>
    <scope>NUCLEOTIDE SEQUENCE [LARGE SCALE GENOMIC DNA]</scope>
    <source>
        <strain evidence="2">cv. PAL-ZL1</strain>
    </source>
</reference>
<evidence type="ECO:0000313" key="1">
    <source>
        <dbReference type="EMBL" id="KAL3564847.1"/>
    </source>
</evidence>
<protein>
    <submittedName>
        <fullName evidence="1">Uncharacterized protein</fullName>
    </submittedName>
</protein>
<gene>
    <name evidence="1" type="ORF">D5086_032893</name>
</gene>
<name>A0ACC4AG56_POPAL</name>
<sequence length="403" mass="44885">MEGFLPSSMEDDVNFTSNQFDFQSLLSELELLSPPPEVPVNQSSISCNDQGGQNNVINDSIQQTTPFPTSFPETMMEGFPPSFMEEDDNMTWNQLLSDVIFKHLLSEDDCLQFSYSSVYPNILFHGSRPAPEVPVNQSSILCNDQGGQNLVINNSIQQTTPFPTSFPEILTGHRYTTPNATTSQHGEFNQSGPSSPAPWDQPNPNLCDPQRANPLRDQQLTNYQLPMRNQVPAMLPGPQPPMNQSSISCNDQGGQNNVINDSIQQTTLFPPSFPQTMTTMGDLHGTSSSWINQNEPNWPQTPSRDQQWTIYQLPIMSNQVPAMLPGPQPPMNQWHHNSFIHQPQPGHGYMTPNATTSQHGGFNQPGPSFPPPWIQTFSNEGQVHQVAVIPNIDNMQQENFVLG</sequence>
<evidence type="ECO:0000313" key="2">
    <source>
        <dbReference type="Proteomes" id="UP000309997"/>
    </source>
</evidence>
<proteinExistence type="predicted"/>
<accession>A0ACC4AG56</accession>
<dbReference type="EMBL" id="RCHU02000019">
    <property type="protein sequence ID" value="KAL3564847.1"/>
    <property type="molecule type" value="Genomic_DNA"/>
</dbReference>
<keyword evidence="2" id="KW-1185">Reference proteome</keyword>